<dbReference type="InterPro" id="IPR019184">
    <property type="entry name" value="Uncharacterised_TM-17"/>
</dbReference>
<comment type="caution">
    <text evidence="6">The sequence shown here is derived from an EMBL/GenBank/DDBJ whole genome shotgun (WGS) entry which is preliminary data.</text>
</comment>
<evidence type="ECO:0000313" key="6">
    <source>
        <dbReference type="EMBL" id="KAK7873110.1"/>
    </source>
</evidence>
<comment type="subcellular location">
    <subcellularLocation>
        <location evidence="1">Membrane</location>
        <topology evidence="1">Multi-pass membrane protein</topology>
    </subcellularLocation>
</comment>
<proteinExistence type="predicted"/>
<feature type="transmembrane region" description="Helical" evidence="5">
    <location>
        <begin position="110"/>
        <end position="131"/>
    </location>
</feature>
<dbReference type="PANTHER" id="PTHR13531">
    <property type="entry name" value="GEO07735P1-RELATED-RELATED"/>
    <property type="match status" value="1"/>
</dbReference>
<protein>
    <recommendedName>
        <fullName evidence="8">Transmembrane protein 17</fullName>
    </recommendedName>
</protein>
<name>A0AAN9W3E8_9ORTH</name>
<evidence type="ECO:0000256" key="3">
    <source>
        <dbReference type="ARBA" id="ARBA00022989"/>
    </source>
</evidence>
<dbReference type="AlphaFoldDB" id="A0AAN9W3E8"/>
<keyword evidence="7" id="KW-1185">Reference proteome</keyword>
<dbReference type="EMBL" id="JAZDUA010000016">
    <property type="protein sequence ID" value="KAK7873110.1"/>
    <property type="molecule type" value="Genomic_DNA"/>
</dbReference>
<keyword evidence="3 5" id="KW-1133">Transmembrane helix</keyword>
<dbReference type="GO" id="GO:0016020">
    <property type="term" value="C:membrane"/>
    <property type="evidence" value="ECO:0007669"/>
    <property type="project" value="UniProtKB-SubCell"/>
</dbReference>
<feature type="transmembrane region" description="Helical" evidence="5">
    <location>
        <begin position="143"/>
        <end position="163"/>
    </location>
</feature>
<evidence type="ECO:0008006" key="8">
    <source>
        <dbReference type="Google" id="ProtNLM"/>
    </source>
</evidence>
<accession>A0AAN9W3E8</accession>
<keyword evidence="4 5" id="KW-0472">Membrane</keyword>
<dbReference type="Pfam" id="PF09799">
    <property type="entry name" value="Transmemb_17"/>
    <property type="match status" value="1"/>
</dbReference>
<evidence type="ECO:0000256" key="1">
    <source>
        <dbReference type="ARBA" id="ARBA00004141"/>
    </source>
</evidence>
<dbReference type="PANTHER" id="PTHR13531:SF6">
    <property type="entry name" value="TMEM (HUMAN TRANSMEMBRANE PROTEIN) HOMOLOG"/>
    <property type="match status" value="1"/>
</dbReference>
<feature type="transmembrane region" description="Helical" evidence="5">
    <location>
        <begin position="48"/>
        <end position="70"/>
    </location>
</feature>
<gene>
    <name evidence="6" type="ORF">R5R35_006340</name>
</gene>
<evidence type="ECO:0000313" key="7">
    <source>
        <dbReference type="Proteomes" id="UP001378592"/>
    </source>
</evidence>
<dbReference type="Proteomes" id="UP001378592">
    <property type="component" value="Unassembled WGS sequence"/>
</dbReference>
<dbReference type="GO" id="GO:0035869">
    <property type="term" value="C:ciliary transition zone"/>
    <property type="evidence" value="ECO:0007669"/>
    <property type="project" value="TreeGrafter"/>
</dbReference>
<keyword evidence="2 5" id="KW-0812">Transmembrane</keyword>
<evidence type="ECO:0000256" key="5">
    <source>
        <dbReference type="SAM" id="Phobius"/>
    </source>
</evidence>
<reference evidence="6 7" key="1">
    <citation type="submission" date="2024-03" db="EMBL/GenBank/DDBJ databases">
        <title>The genome assembly and annotation of the cricket Gryllus longicercus Weissman &amp; Gray.</title>
        <authorList>
            <person name="Szrajer S."/>
            <person name="Gray D."/>
            <person name="Ylla G."/>
        </authorList>
    </citation>
    <scope>NUCLEOTIDE SEQUENCE [LARGE SCALE GENOMIC DNA]</scope>
    <source>
        <strain evidence="6">DAG 2021-001</strain>
        <tissue evidence="6">Whole body minus gut</tissue>
    </source>
</reference>
<feature type="transmembrane region" description="Helical" evidence="5">
    <location>
        <begin position="76"/>
        <end position="98"/>
    </location>
</feature>
<sequence length="196" mass="22788">MSESWKRTVTSVSDKLFPGLAFYHPYAEDGGLHLGNQIVSDLPLQMSLYFNIVFYPLWLVSSIVMLSLKYECLTSMYRFLVVTIFVFVIVVECLRLYLGYVGNLNERIPELAGFWMLSVLLQLPLQLFLFINENTLPQPLDRIMQLIMIIMLLIQLFTGFKALRTAARYQANRFHIMKFQLVSESKSDLDLRLKSE</sequence>
<dbReference type="GO" id="GO:1905515">
    <property type="term" value="P:non-motile cilium assembly"/>
    <property type="evidence" value="ECO:0007669"/>
    <property type="project" value="TreeGrafter"/>
</dbReference>
<organism evidence="6 7">
    <name type="scientific">Gryllus longicercus</name>
    <dbReference type="NCBI Taxonomy" id="2509291"/>
    <lineage>
        <taxon>Eukaryota</taxon>
        <taxon>Metazoa</taxon>
        <taxon>Ecdysozoa</taxon>
        <taxon>Arthropoda</taxon>
        <taxon>Hexapoda</taxon>
        <taxon>Insecta</taxon>
        <taxon>Pterygota</taxon>
        <taxon>Neoptera</taxon>
        <taxon>Polyneoptera</taxon>
        <taxon>Orthoptera</taxon>
        <taxon>Ensifera</taxon>
        <taxon>Gryllidea</taxon>
        <taxon>Grylloidea</taxon>
        <taxon>Gryllidae</taxon>
        <taxon>Gryllinae</taxon>
        <taxon>Gryllus</taxon>
    </lineage>
</organism>
<evidence type="ECO:0000256" key="2">
    <source>
        <dbReference type="ARBA" id="ARBA00022692"/>
    </source>
</evidence>
<evidence type="ECO:0000256" key="4">
    <source>
        <dbReference type="ARBA" id="ARBA00023136"/>
    </source>
</evidence>